<dbReference type="Proteomes" id="UP000273641">
    <property type="component" value="Unassembled WGS sequence"/>
</dbReference>
<dbReference type="RefSeq" id="WP_124231126.1">
    <property type="nucleotide sequence ID" value="NZ_CATNZC010000001.1"/>
</dbReference>
<dbReference type="AlphaFoldDB" id="A0AAE8FPN9"/>
<dbReference type="Pfam" id="PF05565">
    <property type="entry name" value="Sipho_Gp157"/>
    <property type="match status" value="1"/>
</dbReference>
<reference evidence="1 2" key="1">
    <citation type="submission" date="2018-11" db="EMBL/GenBank/DDBJ databases">
        <title>Draft genome sequences of potential pathogenic Clostridium perfringens from environmental surface water in the North West Province, South Africa.</title>
        <authorList>
            <person name="Fourie J.C.J."/>
            <person name="Sanko T.J."/>
            <person name="Bezuidenhout C."/>
            <person name="Mienie C."/>
            <person name="Adeleke R."/>
        </authorList>
    </citation>
    <scope>NUCLEOTIDE SEQUENCE [LARGE SCALE GENOMIC DNA]</scope>
    <source>
        <strain evidence="1 2">SC4-C13</strain>
    </source>
</reference>
<dbReference type="EMBL" id="RQNR01000040">
    <property type="protein sequence ID" value="RQN22228.1"/>
    <property type="molecule type" value="Genomic_DNA"/>
</dbReference>
<sequence>MKLYELTQNYRNLESLLDNLGEQEGLTVEMIHGALGQVEDDINAKIENTCKVIKEIEADSIGIDEEIKRLSALKKQKENTVKKLKEYVEFEMNGIGLTKLEGKLFKISFRKSKIVKVLDETKIPKEFIKIKTTETISKTDLGKALKNGEIIEGAELVENKSLQIK</sequence>
<evidence type="ECO:0000313" key="2">
    <source>
        <dbReference type="Proteomes" id="UP000273641"/>
    </source>
</evidence>
<organism evidence="1 2">
    <name type="scientific">Clostridium perfringens</name>
    <dbReference type="NCBI Taxonomy" id="1502"/>
    <lineage>
        <taxon>Bacteria</taxon>
        <taxon>Bacillati</taxon>
        <taxon>Bacillota</taxon>
        <taxon>Clostridia</taxon>
        <taxon>Eubacteriales</taxon>
        <taxon>Clostridiaceae</taxon>
        <taxon>Clostridium</taxon>
    </lineage>
</organism>
<gene>
    <name evidence="1" type="ORF">EHZ11_15715</name>
</gene>
<protein>
    <submittedName>
        <fullName evidence="1">Siphovirus Gp157 family protein</fullName>
    </submittedName>
</protein>
<evidence type="ECO:0000313" key="1">
    <source>
        <dbReference type="EMBL" id="RQN22228.1"/>
    </source>
</evidence>
<dbReference type="InterPro" id="IPR008840">
    <property type="entry name" value="Sipho_Gp157"/>
</dbReference>
<proteinExistence type="predicted"/>
<comment type="caution">
    <text evidence="1">The sequence shown here is derived from an EMBL/GenBank/DDBJ whole genome shotgun (WGS) entry which is preliminary data.</text>
</comment>
<name>A0AAE8FPN9_CLOPF</name>
<accession>A0AAE8FPN9</accession>